<evidence type="ECO:0000313" key="2">
    <source>
        <dbReference type="Proteomes" id="UP000269019"/>
    </source>
</evidence>
<dbReference type="RefSeq" id="WP_123926100.1">
    <property type="nucleotide sequence ID" value="NZ_CP033896.1"/>
</dbReference>
<dbReference type="OrthoDB" id="4401126at2"/>
<protein>
    <submittedName>
        <fullName evidence="1">4-amino-4-deoxychorismate lyase</fullName>
    </submittedName>
</protein>
<dbReference type="Pfam" id="PF01063">
    <property type="entry name" value="Aminotran_4"/>
    <property type="match status" value="1"/>
</dbReference>
<name>A0A3G6J4G2_9CORY</name>
<dbReference type="KEGG" id="ccho:CCHOA_01825"/>
<keyword evidence="2" id="KW-1185">Reference proteome</keyword>
<dbReference type="InterPro" id="IPR036038">
    <property type="entry name" value="Aminotransferase-like"/>
</dbReference>
<keyword evidence="1" id="KW-0456">Lyase</keyword>
<evidence type="ECO:0000313" key="1">
    <source>
        <dbReference type="EMBL" id="AZA12792.1"/>
    </source>
</evidence>
<dbReference type="GO" id="GO:0016829">
    <property type="term" value="F:lyase activity"/>
    <property type="evidence" value="ECO:0007669"/>
    <property type="project" value="UniProtKB-KW"/>
</dbReference>
<reference evidence="1 2" key="1">
    <citation type="submission" date="2018-11" db="EMBL/GenBank/DDBJ databases">
        <authorList>
            <person name="Kleinhagauer T."/>
            <person name="Glaeser S.P."/>
            <person name="Spergser J."/>
            <person name="Ruckert C."/>
            <person name="Kaempfer P."/>
            <person name="Busse H.-J."/>
        </authorList>
    </citation>
    <scope>NUCLEOTIDE SEQUENCE [LARGE SCALE GENOMIC DNA]</scope>
    <source>
        <strain evidence="1 2">200CH</strain>
    </source>
</reference>
<dbReference type="InterPro" id="IPR001544">
    <property type="entry name" value="Aminotrans_IV"/>
</dbReference>
<dbReference type="Proteomes" id="UP000269019">
    <property type="component" value="Chromosome"/>
</dbReference>
<organism evidence="1 2">
    <name type="scientific">Corynebacterium choanae</name>
    <dbReference type="NCBI Taxonomy" id="1862358"/>
    <lineage>
        <taxon>Bacteria</taxon>
        <taxon>Bacillati</taxon>
        <taxon>Actinomycetota</taxon>
        <taxon>Actinomycetes</taxon>
        <taxon>Mycobacteriales</taxon>
        <taxon>Corynebacteriaceae</taxon>
        <taxon>Corynebacterium</taxon>
    </lineage>
</organism>
<dbReference type="EMBL" id="CP033896">
    <property type="protein sequence ID" value="AZA12792.1"/>
    <property type="molecule type" value="Genomic_DNA"/>
</dbReference>
<dbReference type="SUPFAM" id="SSF56752">
    <property type="entry name" value="D-aminoacid aminotransferase-like PLP-dependent enzymes"/>
    <property type="match status" value="1"/>
</dbReference>
<dbReference type="AlphaFoldDB" id="A0A3G6J4G2"/>
<sequence length="246" mass="27343">MAAHLPAVMTSFRMINNRVCNFPAHLTRLAAHRELSREDEHHIRLELLRLGPAASNPKVEYQPATGNFVVTRRPDRPIPDTLTLWGHPITDQRIAPTVKGPDLMWLAGCQAQARRHHSDEALLCDDQGFIVEANYASIVCFTGPDTITISGHPRALASTTLPAVVHYLTGHGYQVDTAVDGLQLAQLRAHPVWLINAFAGVREVTHWREYATTAAAPRLTSPSTMIHHTAVNRWLWRNAQSVAPTM</sequence>
<dbReference type="InterPro" id="IPR043132">
    <property type="entry name" value="BCAT-like_C"/>
</dbReference>
<proteinExistence type="predicted"/>
<dbReference type="Gene3D" id="3.20.10.10">
    <property type="entry name" value="D-amino Acid Aminotransferase, subunit A, domain 2"/>
    <property type="match status" value="1"/>
</dbReference>
<accession>A0A3G6J4G2</accession>
<gene>
    <name evidence="1" type="ORF">CCHOA_01825</name>
</gene>